<keyword evidence="18" id="KW-1185">Reference proteome</keyword>
<dbReference type="GO" id="GO:0002112">
    <property type="term" value="F:interleukin-33 receptor binding"/>
    <property type="evidence" value="ECO:0007669"/>
    <property type="project" value="Ensembl"/>
</dbReference>
<evidence type="ECO:0000256" key="1">
    <source>
        <dbReference type="ARBA" id="ARBA00004123"/>
    </source>
</evidence>
<dbReference type="GO" id="GO:0002638">
    <property type="term" value="P:negative regulation of immunoglobulin production"/>
    <property type="evidence" value="ECO:0007669"/>
    <property type="project" value="Ensembl"/>
</dbReference>
<dbReference type="GO" id="GO:0106015">
    <property type="term" value="P:negative regulation of inflammatory response to wounding"/>
    <property type="evidence" value="ECO:0007669"/>
    <property type="project" value="Ensembl"/>
</dbReference>
<keyword evidence="9" id="KW-0202">Cytokine</keyword>
<evidence type="ECO:0000256" key="4">
    <source>
        <dbReference type="ARBA" id="ARBA00004613"/>
    </source>
</evidence>
<keyword evidence="7" id="KW-0158">Chromosome</keyword>
<feature type="domain" description="Interleukin 33 C-terminal" evidence="16">
    <location>
        <begin position="91"/>
        <end position="240"/>
    </location>
</feature>
<dbReference type="OMA" id="KTACYFR"/>
<dbReference type="InterPro" id="IPR026145">
    <property type="entry name" value="IL-33"/>
</dbReference>
<dbReference type="GO" id="GO:0002639">
    <property type="term" value="P:positive regulation of immunoglobulin production"/>
    <property type="evidence" value="ECO:0007669"/>
    <property type="project" value="Ensembl"/>
</dbReference>
<dbReference type="GO" id="GO:0090594">
    <property type="term" value="P:inflammatory response to wounding"/>
    <property type="evidence" value="ECO:0007669"/>
    <property type="project" value="Ensembl"/>
</dbReference>
<accession>A0A8C6RRI0</accession>
<dbReference type="GO" id="GO:0032753">
    <property type="term" value="P:positive regulation of interleukin-4 production"/>
    <property type="evidence" value="ECO:0007669"/>
    <property type="project" value="Ensembl"/>
</dbReference>
<dbReference type="GO" id="GO:0045348">
    <property type="term" value="P:positive regulation of MHC class II biosynthetic process"/>
    <property type="evidence" value="ECO:0007669"/>
    <property type="project" value="Ensembl"/>
</dbReference>
<dbReference type="Ensembl" id="ENSNGAT00000027426.1">
    <property type="protein sequence ID" value="ENSNGAP00000021745.1"/>
    <property type="gene ID" value="ENSNGAG00000020838.1"/>
</dbReference>
<dbReference type="GO" id="GO:0042092">
    <property type="term" value="P:type 2 immune response"/>
    <property type="evidence" value="ECO:0007669"/>
    <property type="project" value="Ensembl"/>
</dbReference>
<dbReference type="GO" id="GO:0050729">
    <property type="term" value="P:positive regulation of inflammatory response"/>
    <property type="evidence" value="ECO:0007669"/>
    <property type="project" value="Ensembl"/>
</dbReference>
<dbReference type="GO" id="GO:0140367">
    <property type="term" value="P:antibacterial innate immune response"/>
    <property type="evidence" value="ECO:0007669"/>
    <property type="project" value="Ensembl"/>
</dbReference>
<dbReference type="GO" id="GO:0038172">
    <property type="term" value="P:interleukin-33-mediated signaling pathway"/>
    <property type="evidence" value="ECO:0007669"/>
    <property type="project" value="Ensembl"/>
</dbReference>
<dbReference type="GO" id="GO:0120042">
    <property type="term" value="P:negative regulation of macrophage proliferation"/>
    <property type="evidence" value="ECO:0007669"/>
    <property type="project" value="Ensembl"/>
</dbReference>
<evidence type="ECO:0000256" key="14">
    <source>
        <dbReference type="ARBA" id="ARBA00045203"/>
    </source>
</evidence>
<evidence type="ECO:0000256" key="12">
    <source>
        <dbReference type="ARBA" id="ARBA00023242"/>
    </source>
</evidence>
<protein>
    <recommendedName>
        <fullName evidence="6">Interleukin-33</fullName>
    </recommendedName>
</protein>
<dbReference type="GO" id="GO:0005125">
    <property type="term" value="F:cytokine activity"/>
    <property type="evidence" value="ECO:0007669"/>
    <property type="project" value="UniProtKB-KW"/>
</dbReference>
<dbReference type="GO" id="GO:0045345">
    <property type="term" value="P:positive regulation of MHC class I biosynthetic process"/>
    <property type="evidence" value="ECO:0007669"/>
    <property type="project" value="Ensembl"/>
</dbReference>
<dbReference type="GO" id="GO:0005654">
    <property type="term" value="C:nucleoplasm"/>
    <property type="evidence" value="ECO:0007669"/>
    <property type="project" value="Ensembl"/>
</dbReference>
<dbReference type="CDD" id="cd23299">
    <property type="entry name" value="beta-trefoil_IL33"/>
    <property type="match status" value="1"/>
</dbReference>
<dbReference type="GO" id="GO:0032755">
    <property type="term" value="P:positive regulation of interleukin-6 production"/>
    <property type="evidence" value="ECO:0007669"/>
    <property type="project" value="Ensembl"/>
</dbReference>
<dbReference type="GO" id="GO:0045944">
    <property type="term" value="P:positive regulation of transcription by RNA polymerase II"/>
    <property type="evidence" value="ECO:0007669"/>
    <property type="project" value="Ensembl"/>
</dbReference>
<dbReference type="GeneTree" id="ENSGT00390000005185"/>
<dbReference type="GO" id="GO:0006606">
    <property type="term" value="P:protein import into nucleus"/>
    <property type="evidence" value="ECO:0007669"/>
    <property type="project" value="Ensembl"/>
</dbReference>
<comment type="function">
    <text evidence="14">In quiescent endothelia the uncleaved form is constitutively and abundantly expressed, and acts as a chromatin-associated nuclear factor with transcriptional repressor properties, it may sequester nuclear NF-kappaB/RELA, lowering expression of its targets. This form is rapidely lost upon angiogenic or pro-inflammatory activation.</text>
</comment>
<dbReference type="GO" id="GO:0043491">
    <property type="term" value="P:phosphatidylinositol 3-kinase/protein kinase B signal transduction"/>
    <property type="evidence" value="ECO:0007669"/>
    <property type="project" value="Ensembl"/>
</dbReference>
<dbReference type="GO" id="GO:0010560">
    <property type="term" value="P:positive regulation of glycoprotein biosynthetic process"/>
    <property type="evidence" value="ECO:0007669"/>
    <property type="project" value="Ensembl"/>
</dbReference>
<keyword evidence="8" id="KW-0963">Cytoplasm</keyword>
<dbReference type="GO" id="GO:0032754">
    <property type="term" value="P:positive regulation of interleukin-5 production"/>
    <property type="evidence" value="ECO:0007669"/>
    <property type="project" value="Ensembl"/>
</dbReference>
<dbReference type="GO" id="GO:0002686">
    <property type="term" value="P:negative regulation of leukocyte migration"/>
    <property type="evidence" value="ECO:0007669"/>
    <property type="project" value="Ensembl"/>
</dbReference>
<dbReference type="GO" id="GO:0051607">
    <property type="term" value="P:defense response to virus"/>
    <property type="evidence" value="ECO:0007669"/>
    <property type="project" value="Ensembl"/>
</dbReference>
<dbReference type="GO" id="GO:0002282">
    <property type="term" value="P:microglial cell activation involved in immune response"/>
    <property type="evidence" value="ECO:0007669"/>
    <property type="project" value="Ensembl"/>
</dbReference>
<dbReference type="GO" id="GO:0005615">
    <property type="term" value="C:extracellular space"/>
    <property type="evidence" value="ECO:0007669"/>
    <property type="project" value="UniProtKB-KW"/>
</dbReference>
<dbReference type="GO" id="GO:0051897">
    <property type="term" value="P:positive regulation of phosphatidylinositol 3-kinase/protein kinase B signal transduction"/>
    <property type="evidence" value="ECO:0007669"/>
    <property type="project" value="Ensembl"/>
</dbReference>
<dbReference type="GO" id="GO:0032436">
    <property type="term" value="P:positive regulation of proteasomal ubiquitin-dependent protein catabolic process"/>
    <property type="evidence" value="ECO:0007669"/>
    <property type="project" value="Ensembl"/>
</dbReference>
<evidence type="ECO:0000256" key="2">
    <source>
        <dbReference type="ARBA" id="ARBA00004286"/>
    </source>
</evidence>
<dbReference type="GO" id="GO:0032760">
    <property type="term" value="P:positive regulation of tumor necrosis factor production"/>
    <property type="evidence" value="ECO:0007669"/>
    <property type="project" value="Ensembl"/>
</dbReference>
<proteinExistence type="inferred from homology"/>
<dbReference type="GO" id="GO:0030133">
    <property type="term" value="C:transport vesicle"/>
    <property type="evidence" value="ECO:0007669"/>
    <property type="project" value="UniProtKB-SubCell"/>
</dbReference>
<dbReference type="GO" id="GO:0002830">
    <property type="term" value="P:positive regulation of type 2 immune response"/>
    <property type="evidence" value="ECO:0007669"/>
    <property type="project" value="Ensembl"/>
</dbReference>
<evidence type="ECO:0000256" key="9">
    <source>
        <dbReference type="ARBA" id="ARBA00022514"/>
    </source>
</evidence>
<keyword evidence="13" id="KW-0968">Cytoplasmic vesicle</keyword>
<gene>
    <name evidence="17" type="primary">Il33</name>
</gene>
<dbReference type="GO" id="GO:0032736">
    <property type="term" value="P:positive regulation of interleukin-13 production"/>
    <property type="evidence" value="ECO:0007669"/>
    <property type="project" value="Ensembl"/>
</dbReference>
<dbReference type="GO" id="GO:0010186">
    <property type="term" value="P:positive regulation of cellular defense response"/>
    <property type="evidence" value="ECO:0007669"/>
    <property type="project" value="Ensembl"/>
</dbReference>
<reference evidence="17" key="2">
    <citation type="submission" date="2025-09" db="UniProtKB">
        <authorList>
            <consortium name="Ensembl"/>
        </authorList>
    </citation>
    <scope>IDENTIFICATION</scope>
</reference>
<evidence type="ECO:0000313" key="17">
    <source>
        <dbReference type="Ensembl" id="ENSNGAP00000021745.1"/>
    </source>
</evidence>
<dbReference type="GO" id="GO:0005694">
    <property type="term" value="C:chromosome"/>
    <property type="evidence" value="ECO:0007669"/>
    <property type="project" value="UniProtKB-SubCell"/>
</dbReference>
<dbReference type="GO" id="GO:0043032">
    <property type="term" value="P:positive regulation of macrophage activation"/>
    <property type="evidence" value="ECO:0007669"/>
    <property type="project" value="Ensembl"/>
</dbReference>
<evidence type="ECO:0000256" key="8">
    <source>
        <dbReference type="ARBA" id="ARBA00022490"/>
    </source>
</evidence>
<dbReference type="GO" id="GO:0097191">
    <property type="term" value="P:extrinsic apoptotic signaling pathway"/>
    <property type="evidence" value="ECO:0007669"/>
    <property type="project" value="Ensembl"/>
</dbReference>
<evidence type="ECO:0000259" key="16">
    <source>
        <dbReference type="Pfam" id="PF15095"/>
    </source>
</evidence>
<dbReference type="Proteomes" id="UP000694381">
    <property type="component" value="Unassembled WGS sequence"/>
</dbReference>
<evidence type="ECO:0000256" key="6">
    <source>
        <dbReference type="ARBA" id="ARBA00016804"/>
    </source>
</evidence>
<dbReference type="GO" id="GO:0010467">
    <property type="term" value="P:gene expression"/>
    <property type="evidence" value="ECO:0007669"/>
    <property type="project" value="Ensembl"/>
</dbReference>
<evidence type="ECO:0000256" key="7">
    <source>
        <dbReference type="ARBA" id="ARBA00022454"/>
    </source>
</evidence>
<evidence type="ECO:0000256" key="5">
    <source>
        <dbReference type="ARBA" id="ARBA00007933"/>
    </source>
</evidence>
<dbReference type="GO" id="GO:1900017">
    <property type="term" value="P:positive regulation of cytokine production involved in inflammatory response"/>
    <property type="evidence" value="ECO:0007669"/>
    <property type="project" value="Ensembl"/>
</dbReference>
<dbReference type="GO" id="GO:0032689">
    <property type="term" value="P:negative regulation of type II interferon production"/>
    <property type="evidence" value="ECO:0007669"/>
    <property type="project" value="Ensembl"/>
</dbReference>
<name>A0A8C6RRI0_NANGA</name>
<dbReference type="GO" id="GO:0030225">
    <property type="term" value="P:macrophage differentiation"/>
    <property type="evidence" value="ECO:0007669"/>
    <property type="project" value="Ensembl"/>
</dbReference>
<evidence type="ECO:0000256" key="13">
    <source>
        <dbReference type="ARBA" id="ARBA00023329"/>
    </source>
</evidence>
<dbReference type="GO" id="GO:0002826">
    <property type="term" value="P:negative regulation of T-helper 1 type immune response"/>
    <property type="evidence" value="ECO:0007669"/>
    <property type="project" value="Ensembl"/>
</dbReference>
<dbReference type="GO" id="GO:0000122">
    <property type="term" value="P:negative regulation of transcription by RNA polymerase II"/>
    <property type="evidence" value="ECO:0007669"/>
    <property type="project" value="Ensembl"/>
</dbReference>
<dbReference type="InterPro" id="IPR053902">
    <property type="entry name" value="IL33_C"/>
</dbReference>
<comment type="subunit">
    <text evidence="15">Forms a 1:1:1 heterotrimeric complex with its primary high-affinity receptor IL1RL1 and the coreceptor IL1RAP. Interacts with cargo receptor TMED10; the interaction mediates the translocation from the cytoplasm into the ERGIC (endoplasmic reticulum-Golgi intermediate compartment) and thereby secretion.</text>
</comment>
<dbReference type="PANTHER" id="PTHR21114:SF0">
    <property type="entry name" value="INTERLEUKIN-33"/>
    <property type="match status" value="1"/>
</dbReference>
<comment type="similarity">
    <text evidence="5">Belongs to the IL-1 family. Highly divergent.</text>
</comment>
<reference evidence="17" key="1">
    <citation type="submission" date="2025-08" db="UniProtKB">
        <authorList>
            <consortium name="Ensembl"/>
        </authorList>
    </citation>
    <scope>IDENTIFICATION</scope>
</reference>
<comment type="subcellular location">
    <subcellularLocation>
        <location evidence="2">Chromosome</location>
    </subcellularLocation>
    <subcellularLocation>
        <location evidence="3">Cytoplasmic vesicle</location>
        <location evidence="3">Secretory vesicle</location>
    </subcellularLocation>
    <subcellularLocation>
        <location evidence="1">Nucleus</location>
    </subcellularLocation>
    <subcellularLocation>
        <location evidence="4">Secreted</location>
    </subcellularLocation>
</comment>
<dbReference type="AlphaFoldDB" id="A0A8C6RRI0"/>
<evidence type="ECO:0000313" key="18">
    <source>
        <dbReference type="Proteomes" id="UP000694381"/>
    </source>
</evidence>
<dbReference type="Gene3D" id="2.80.10.50">
    <property type="match status" value="1"/>
</dbReference>
<evidence type="ECO:0000256" key="3">
    <source>
        <dbReference type="ARBA" id="ARBA00004398"/>
    </source>
</evidence>
<evidence type="ECO:0000256" key="15">
    <source>
        <dbReference type="ARBA" id="ARBA00046367"/>
    </source>
</evidence>
<dbReference type="GO" id="GO:0061518">
    <property type="term" value="P:microglial cell proliferation"/>
    <property type="evidence" value="ECO:0007669"/>
    <property type="project" value="Ensembl"/>
</dbReference>
<evidence type="ECO:0000256" key="11">
    <source>
        <dbReference type="ARBA" id="ARBA00023163"/>
    </source>
</evidence>
<keyword evidence="10" id="KW-0964">Secreted</keyword>
<evidence type="ECO:0000256" key="10">
    <source>
        <dbReference type="ARBA" id="ARBA00022525"/>
    </source>
</evidence>
<dbReference type="Pfam" id="PF15095">
    <property type="entry name" value="IL33_bt"/>
    <property type="match status" value="1"/>
</dbReference>
<dbReference type="GO" id="GO:0032722">
    <property type="term" value="P:positive regulation of chemokine production"/>
    <property type="evidence" value="ECO:0007669"/>
    <property type="project" value="Ensembl"/>
</dbReference>
<keyword evidence="11" id="KW-0804">Transcription</keyword>
<keyword evidence="12" id="KW-0539">Nucleus</keyword>
<organism evidence="17 18">
    <name type="scientific">Nannospalax galili</name>
    <name type="common">Northern Israeli blind subterranean mole rat</name>
    <name type="synonym">Spalax galili</name>
    <dbReference type="NCBI Taxonomy" id="1026970"/>
    <lineage>
        <taxon>Eukaryota</taxon>
        <taxon>Metazoa</taxon>
        <taxon>Chordata</taxon>
        <taxon>Craniata</taxon>
        <taxon>Vertebrata</taxon>
        <taxon>Euteleostomi</taxon>
        <taxon>Mammalia</taxon>
        <taxon>Eutheria</taxon>
        <taxon>Euarchontoglires</taxon>
        <taxon>Glires</taxon>
        <taxon>Rodentia</taxon>
        <taxon>Myomorpha</taxon>
        <taxon>Muroidea</taxon>
        <taxon>Spalacidae</taxon>
        <taxon>Spalacinae</taxon>
        <taxon>Nannospalax</taxon>
    </lineage>
</organism>
<dbReference type="PANTHER" id="PTHR21114">
    <property type="entry name" value="DVS27 PROTEIN"/>
    <property type="match status" value="1"/>
</dbReference>
<sequence>MKYSTSKISSAKLINTADKTLAKPCQLRSSQHKTKEICHVYTMRLRSGLIIKKETCYFSKETTKRYSIKNGKYILAIVMSLYFSHPDFPSISLVTESCASLSTYNDQSVSFVLENGDYVINVEDSGKDQEKDKVLLRYHESPYSASESGDGGKLLMVNMSPIKDTNICLHANDKDHSVELQKGESPLPEQAFFVLHKESSDFVSFESKSNRGTYIGVKNNQLALIEGKKMDTESIMFKLSKM</sequence>